<reference evidence="2" key="1">
    <citation type="submission" date="2019-02" db="EMBL/GenBank/DDBJ databases">
        <authorList>
            <person name="Gruber-Vodicka R. H."/>
            <person name="Seah K. B. B."/>
        </authorList>
    </citation>
    <scope>NUCLEOTIDE SEQUENCE</scope>
    <source>
        <strain evidence="2">BECK_BZ15</strain>
    </source>
</reference>
<dbReference type="EMBL" id="CAADEW010000002">
    <property type="protein sequence ID" value="VFJ42838.1"/>
    <property type="molecule type" value="Genomic_DNA"/>
</dbReference>
<evidence type="ECO:0000313" key="2">
    <source>
        <dbReference type="EMBL" id="VFJ42838.1"/>
    </source>
</evidence>
<gene>
    <name evidence="2" type="ORF">BECKFW1821A_GA0114235_1002107</name>
</gene>
<keyword evidence="1" id="KW-0812">Transmembrane</keyword>
<feature type="transmembrane region" description="Helical" evidence="1">
    <location>
        <begin position="23"/>
        <end position="46"/>
    </location>
</feature>
<dbReference type="AlphaFoldDB" id="A0A450RUS9"/>
<evidence type="ECO:0000256" key="1">
    <source>
        <dbReference type="SAM" id="Phobius"/>
    </source>
</evidence>
<keyword evidence="1" id="KW-1133">Transmembrane helix</keyword>
<organism evidence="2">
    <name type="scientific">Candidatus Kentrum sp. FW</name>
    <dbReference type="NCBI Taxonomy" id="2126338"/>
    <lineage>
        <taxon>Bacteria</taxon>
        <taxon>Pseudomonadati</taxon>
        <taxon>Pseudomonadota</taxon>
        <taxon>Gammaproteobacteria</taxon>
        <taxon>Candidatus Kentrum</taxon>
    </lineage>
</organism>
<sequence>MLVCLQKIFVHENHEKTRKKKSVHFSCGFVLLSVDFLFLVNVFLSITSVSFQSLRCHLSSRPEGGILSGKKGI</sequence>
<keyword evidence="1" id="KW-0472">Membrane</keyword>
<accession>A0A450RUS9</accession>
<protein>
    <submittedName>
        <fullName evidence="2">Uncharacterized protein</fullName>
    </submittedName>
</protein>
<proteinExistence type="predicted"/>
<name>A0A450RUS9_9GAMM</name>